<keyword evidence="6 8" id="KW-0862">Zinc</keyword>
<dbReference type="SUPFAM" id="SSF48239">
    <property type="entry name" value="Terpenoid cyclases/Protein prenyltransferases"/>
    <property type="match status" value="1"/>
</dbReference>
<keyword evidence="3 8" id="KW-0808">Transferase</keyword>
<dbReference type="AlphaFoldDB" id="A0A433DKX5"/>
<comment type="catalytic activity">
    <reaction evidence="7 8">
        <text>geranylgeranyl diphosphate + L-cysteinyl-[protein] = S-geranylgeranyl-L-cysteinyl-[protein] + diphosphate</text>
        <dbReference type="Rhea" id="RHEA:21240"/>
        <dbReference type="Rhea" id="RHEA-COMP:10131"/>
        <dbReference type="Rhea" id="RHEA-COMP:11537"/>
        <dbReference type="ChEBI" id="CHEBI:29950"/>
        <dbReference type="ChEBI" id="CHEBI:33019"/>
        <dbReference type="ChEBI" id="CHEBI:57533"/>
        <dbReference type="ChEBI" id="CHEBI:86021"/>
        <dbReference type="EC" id="2.5.1.60"/>
    </reaction>
</comment>
<accession>A0A433DKX5</accession>
<comment type="function">
    <text evidence="8">Catalyzes the transfer of a geranylgeranyl moiety from geranylgeranyl diphosphate to both cysteines of proteins with the C-terminal sequence -XXCC, -XCXC and -CCXX.</text>
</comment>
<evidence type="ECO:0000313" key="12">
    <source>
        <dbReference type="Proteomes" id="UP000268093"/>
    </source>
</evidence>
<protein>
    <recommendedName>
        <fullName evidence="8">Geranylgeranyl transferase type-2 subunit beta</fullName>
        <ecNumber evidence="8">2.5.1.60</ecNumber>
    </recommendedName>
</protein>
<keyword evidence="12" id="KW-1185">Reference proteome</keyword>
<evidence type="ECO:0000256" key="1">
    <source>
        <dbReference type="ARBA" id="ARBA00010497"/>
    </source>
</evidence>
<keyword evidence="4 8" id="KW-0479">Metal-binding</keyword>
<sequence length="370" mass="40940">MTSPPATLLSDLHVQYIKSLDTFVPPSEFALLASRPEFTGIWPLQKKDDLEYWLTEHLRVNGVYWGLTALDLMNNIDALERDQVIKYLQDCQHENGGFGGHLNHDPHLLYTLSVIQILVTYDRLDAIDVDKVVSYVRSLQLPDGSFSGDEWGEIDIRFCYCAISCMSLLKRLDAIDVPRTVEFVVRCKNYDGGFGSQPGSESHAAMVFCGVGALAIVNALHHVDADLLGWWLCERQLGNGGLNGRPQKYAIHGGSSPHSPSSVVSIGLTRRSSSALSSRHRFVNGLTTLRPIFPFPKKASNDTFTRRPPQDTEAGGIADRPGDMADVFHTLFGVAGLSLLGYPGLKSVDPVYCMPKHVIQRVGLAERYRV</sequence>
<dbReference type="InterPro" id="IPR026873">
    <property type="entry name" value="Ptb1"/>
</dbReference>
<dbReference type="EMBL" id="RBNI01000678">
    <property type="protein sequence ID" value="RUP51510.1"/>
    <property type="molecule type" value="Genomic_DNA"/>
</dbReference>
<dbReference type="Pfam" id="PF00432">
    <property type="entry name" value="Prenyltrans"/>
    <property type="match status" value="1"/>
</dbReference>
<evidence type="ECO:0000256" key="2">
    <source>
        <dbReference type="ARBA" id="ARBA00022602"/>
    </source>
</evidence>
<evidence type="ECO:0000256" key="3">
    <source>
        <dbReference type="ARBA" id="ARBA00022679"/>
    </source>
</evidence>
<evidence type="ECO:0000256" key="7">
    <source>
        <dbReference type="ARBA" id="ARBA00047658"/>
    </source>
</evidence>
<comment type="caution">
    <text evidence="11">The sequence shown here is derived from an EMBL/GenBank/DDBJ whole genome shotgun (WGS) entry which is preliminary data.</text>
</comment>
<dbReference type="EC" id="2.5.1.60" evidence="8"/>
<dbReference type="PANTHER" id="PTHR11774">
    <property type="entry name" value="GERANYLGERANYL TRANSFERASE TYPE BETA SUBUNIT"/>
    <property type="match status" value="1"/>
</dbReference>
<evidence type="ECO:0000256" key="4">
    <source>
        <dbReference type="ARBA" id="ARBA00022723"/>
    </source>
</evidence>
<gene>
    <name evidence="11" type="ORF">BC936DRAFT_147747</name>
</gene>
<dbReference type="Gene3D" id="1.50.10.20">
    <property type="match status" value="1"/>
</dbReference>
<dbReference type="GO" id="GO:0005968">
    <property type="term" value="C:Rab-protein geranylgeranyltransferase complex"/>
    <property type="evidence" value="ECO:0007669"/>
    <property type="project" value="UniProtKB-UniRule"/>
</dbReference>
<evidence type="ECO:0000256" key="5">
    <source>
        <dbReference type="ARBA" id="ARBA00022737"/>
    </source>
</evidence>
<proteinExistence type="inferred from homology"/>
<dbReference type="GO" id="GO:0004663">
    <property type="term" value="F:Rab geranylgeranyltransferase activity"/>
    <property type="evidence" value="ECO:0007669"/>
    <property type="project" value="UniProtKB-UniRule"/>
</dbReference>
<evidence type="ECO:0000259" key="10">
    <source>
        <dbReference type="Pfam" id="PF00432"/>
    </source>
</evidence>
<dbReference type="PANTHER" id="PTHR11774:SF11">
    <property type="entry name" value="GERANYLGERANYL TRANSFERASE TYPE-2 SUBUNIT BETA"/>
    <property type="match status" value="1"/>
</dbReference>
<dbReference type="InterPro" id="IPR008930">
    <property type="entry name" value="Terpenoid_cyclase/PrenylTrfase"/>
</dbReference>
<evidence type="ECO:0000256" key="9">
    <source>
        <dbReference type="SAM" id="MobiDB-lite"/>
    </source>
</evidence>
<comment type="similarity">
    <text evidence="1 8">Belongs to the protein prenyltransferase subunit beta family.</text>
</comment>
<name>A0A433DKX5_9FUNG</name>
<dbReference type="InterPro" id="IPR001330">
    <property type="entry name" value="Prenyltrans"/>
</dbReference>
<feature type="region of interest" description="Disordered" evidence="9">
    <location>
        <begin position="300"/>
        <end position="320"/>
    </location>
</feature>
<keyword evidence="5" id="KW-0677">Repeat</keyword>
<dbReference type="CDD" id="cd02894">
    <property type="entry name" value="GGTase-II"/>
    <property type="match status" value="1"/>
</dbReference>
<keyword evidence="2 8" id="KW-0637">Prenyltransferase</keyword>
<evidence type="ECO:0000256" key="8">
    <source>
        <dbReference type="RuleBase" id="RU365076"/>
    </source>
</evidence>
<evidence type="ECO:0000313" key="11">
    <source>
        <dbReference type="EMBL" id="RUP51510.1"/>
    </source>
</evidence>
<reference evidence="11 12" key="1">
    <citation type="journal article" date="2018" name="New Phytol.">
        <title>Phylogenomics of Endogonaceae and evolution of mycorrhizas within Mucoromycota.</title>
        <authorList>
            <person name="Chang Y."/>
            <person name="Desiro A."/>
            <person name="Na H."/>
            <person name="Sandor L."/>
            <person name="Lipzen A."/>
            <person name="Clum A."/>
            <person name="Barry K."/>
            <person name="Grigoriev I.V."/>
            <person name="Martin F.M."/>
            <person name="Stajich J.E."/>
            <person name="Smith M.E."/>
            <person name="Bonito G."/>
            <person name="Spatafora J.W."/>
        </authorList>
    </citation>
    <scope>NUCLEOTIDE SEQUENCE [LARGE SCALE GENOMIC DNA]</scope>
    <source>
        <strain evidence="11 12">GMNB39</strain>
    </source>
</reference>
<organism evidence="11 12">
    <name type="scientific">Jimgerdemannia flammicorona</name>
    <dbReference type="NCBI Taxonomy" id="994334"/>
    <lineage>
        <taxon>Eukaryota</taxon>
        <taxon>Fungi</taxon>
        <taxon>Fungi incertae sedis</taxon>
        <taxon>Mucoromycota</taxon>
        <taxon>Mucoromycotina</taxon>
        <taxon>Endogonomycetes</taxon>
        <taxon>Endogonales</taxon>
        <taxon>Endogonaceae</taxon>
        <taxon>Jimgerdemannia</taxon>
    </lineage>
</organism>
<dbReference type="InterPro" id="IPR045089">
    <property type="entry name" value="PGGT1B-like"/>
</dbReference>
<feature type="domain" description="Prenyltransferase alpha-alpha toroid" evidence="10">
    <location>
        <begin position="49"/>
        <end position="354"/>
    </location>
</feature>
<comment type="cofactor">
    <cofactor evidence="8">
        <name>Zn(2+)</name>
        <dbReference type="ChEBI" id="CHEBI:29105"/>
    </cofactor>
    <text evidence="8">Binds 1 zinc ion per subunit.</text>
</comment>
<dbReference type="Proteomes" id="UP000268093">
    <property type="component" value="Unassembled WGS sequence"/>
</dbReference>
<dbReference type="OrthoDB" id="5428259at2759"/>
<evidence type="ECO:0000256" key="6">
    <source>
        <dbReference type="ARBA" id="ARBA00022833"/>
    </source>
</evidence>
<dbReference type="GO" id="GO:0046872">
    <property type="term" value="F:metal ion binding"/>
    <property type="evidence" value="ECO:0007669"/>
    <property type="project" value="UniProtKB-KW"/>
</dbReference>